<evidence type="ECO:0000259" key="1">
    <source>
        <dbReference type="Pfam" id="PF05685"/>
    </source>
</evidence>
<dbReference type="EMBL" id="JAAXOS010000011">
    <property type="protein sequence ID" value="NKY29170.1"/>
    <property type="molecule type" value="Genomic_DNA"/>
</dbReference>
<keyword evidence="3" id="KW-1185">Reference proteome</keyword>
<dbReference type="Pfam" id="PF05685">
    <property type="entry name" value="Uma2"/>
    <property type="match status" value="1"/>
</dbReference>
<evidence type="ECO:0000313" key="3">
    <source>
        <dbReference type="Proteomes" id="UP000540698"/>
    </source>
</evidence>
<feature type="domain" description="Putative restriction endonuclease" evidence="1">
    <location>
        <begin position="20"/>
        <end position="195"/>
    </location>
</feature>
<keyword evidence="2" id="KW-0378">Hydrolase</keyword>
<dbReference type="RefSeq" id="WP_062974673.1">
    <property type="nucleotide sequence ID" value="NZ_JAAXOS010000011.1"/>
</dbReference>
<sequence length="199" mass="22253">MSTLPVWATDPAALLITEEGYAALPEDVQRQIEVVDGHVIVCRSGTFEHNNVARRLANALERGSPDEPCTGVVTHFEMHYVRSRPASPEFSFRRPEVALHRCIDGDRKLTTADVLLVVEVVSPGSEYTDTVDKCAEYANEGIPIYLIVHLAADRKVKIIQEYRLDWASRNYRLAETHQDVLRLSDPFPVDVDLAVLDGA</sequence>
<dbReference type="InterPro" id="IPR011335">
    <property type="entry name" value="Restrct_endonuc-II-like"/>
</dbReference>
<gene>
    <name evidence="2" type="ORF">HGB38_23550</name>
</gene>
<proteinExistence type="predicted"/>
<dbReference type="Proteomes" id="UP000540698">
    <property type="component" value="Unassembled WGS sequence"/>
</dbReference>
<keyword evidence="2" id="KW-0540">Nuclease</keyword>
<dbReference type="InterPro" id="IPR008538">
    <property type="entry name" value="Uma2"/>
</dbReference>
<protein>
    <submittedName>
        <fullName evidence="2">Uma2 family endonuclease</fullName>
    </submittedName>
</protein>
<reference evidence="2 3" key="1">
    <citation type="submission" date="2020-04" db="EMBL/GenBank/DDBJ databases">
        <title>MicrobeNet Type strains.</title>
        <authorList>
            <person name="Nicholson A.C."/>
        </authorList>
    </citation>
    <scope>NUCLEOTIDE SEQUENCE [LARGE SCALE GENOMIC DNA]</scope>
    <source>
        <strain evidence="2 3">DSM 44956</strain>
    </source>
</reference>
<dbReference type="Gene3D" id="3.90.1570.10">
    <property type="entry name" value="tt1808, chain A"/>
    <property type="match status" value="1"/>
</dbReference>
<comment type="caution">
    <text evidence="2">The sequence shown here is derived from an EMBL/GenBank/DDBJ whole genome shotgun (WGS) entry which is preliminary data.</text>
</comment>
<dbReference type="PANTHER" id="PTHR34107:SF4">
    <property type="entry name" value="SLL1222 PROTEIN"/>
    <property type="match status" value="1"/>
</dbReference>
<evidence type="ECO:0000313" key="2">
    <source>
        <dbReference type="EMBL" id="NKY29170.1"/>
    </source>
</evidence>
<dbReference type="SUPFAM" id="SSF52980">
    <property type="entry name" value="Restriction endonuclease-like"/>
    <property type="match status" value="1"/>
</dbReference>
<name>A0A7X6R547_9NOCA</name>
<dbReference type="AlphaFoldDB" id="A0A7X6R547"/>
<dbReference type="InterPro" id="IPR012296">
    <property type="entry name" value="Nuclease_put_TT1808"/>
</dbReference>
<dbReference type="PANTHER" id="PTHR34107">
    <property type="entry name" value="SLL0198 PROTEIN-RELATED"/>
    <property type="match status" value="1"/>
</dbReference>
<organism evidence="2 3">
    <name type="scientific">Nocardia gamkensis</name>
    <dbReference type="NCBI Taxonomy" id="352869"/>
    <lineage>
        <taxon>Bacteria</taxon>
        <taxon>Bacillati</taxon>
        <taxon>Actinomycetota</taxon>
        <taxon>Actinomycetes</taxon>
        <taxon>Mycobacteriales</taxon>
        <taxon>Nocardiaceae</taxon>
        <taxon>Nocardia</taxon>
    </lineage>
</organism>
<keyword evidence="2" id="KW-0255">Endonuclease</keyword>
<dbReference type="CDD" id="cd06260">
    <property type="entry name" value="DUF820-like"/>
    <property type="match status" value="1"/>
</dbReference>
<dbReference type="GO" id="GO:0004519">
    <property type="term" value="F:endonuclease activity"/>
    <property type="evidence" value="ECO:0007669"/>
    <property type="project" value="UniProtKB-KW"/>
</dbReference>
<accession>A0A7X6R547</accession>